<evidence type="ECO:0000256" key="6">
    <source>
        <dbReference type="ARBA" id="ARBA00022679"/>
    </source>
</evidence>
<comment type="subunit">
    <text evidence="2 10">Heterotetramer of two alpha and two beta chains.</text>
</comment>
<dbReference type="HAMAP" id="MF_01106">
    <property type="entry name" value="ArgJ"/>
    <property type="match status" value="1"/>
</dbReference>
<dbReference type="STRING" id="1108044.GOOTI_025_00550"/>
<feature type="active site" description="Nucleophile" evidence="10">
    <location>
        <position position="235"/>
    </location>
</feature>
<dbReference type="GO" id="GO:0004042">
    <property type="term" value="F:L-glutamate N-acetyltransferase activity"/>
    <property type="evidence" value="ECO:0007669"/>
    <property type="project" value="UniProtKB-UniRule"/>
</dbReference>
<evidence type="ECO:0000256" key="8">
    <source>
        <dbReference type="ARBA" id="ARBA00023268"/>
    </source>
</evidence>
<evidence type="ECO:0000256" key="1">
    <source>
        <dbReference type="ARBA" id="ARBA00006774"/>
    </source>
</evidence>
<feature type="compositionally biased region" description="Low complexity" evidence="11">
    <location>
        <begin position="1"/>
        <end position="28"/>
    </location>
</feature>
<evidence type="ECO:0000256" key="4">
    <source>
        <dbReference type="ARBA" id="ARBA00022571"/>
    </source>
</evidence>
<keyword evidence="3 10" id="KW-0963">Cytoplasm</keyword>
<comment type="pathway">
    <text evidence="10">Amino-acid biosynthesis; L-arginine biosynthesis; N(2)-acetyl-L-ornithine from L-glutamate: step 1/4.</text>
</comment>
<evidence type="ECO:0000256" key="7">
    <source>
        <dbReference type="ARBA" id="ARBA00022813"/>
    </source>
</evidence>
<dbReference type="UniPathway" id="UPA00068">
    <property type="reaction ID" value="UER00106"/>
</dbReference>
<dbReference type="FunFam" id="3.10.20.340:FF:000005">
    <property type="entry name" value="Arginine biosynthesis bifunctional protein ArgJ"/>
    <property type="match status" value="1"/>
</dbReference>
<dbReference type="NCBIfam" id="TIGR00120">
    <property type="entry name" value="ArgJ"/>
    <property type="match status" value="1"/>
</dbReference>
<dbReference type="GO" id="GO:0005737">
    <property type="term" value="C:cytoplasm"/>
    <property type="evidence" value="ECO:0007669"/>
    <property type="project" value="UniProtKB-SubCell"/>
</dbReference>
<feature type="site" description="Cleavage; by autolysis" evidence="10">
    <location>
        <begin position="234"/>
        <end position="235"/>
    </location>
</feature>
<feature type="chain" id="PRO_5023300336" description="Arginine biosynthesis bifunctional protein ArgJ beta chain" evidence="10">
    <location>
        <begin position="235"/>
        <end position="439"/>
    </location>
</feature>
<evidence type="ECO:0000256" key="3">
    <source>
        <dbReference type="ARBA" id="ARBA00022490"/>
    </source>
</evidence>
<dbReference type="EMBL" id="BAFB01000025">
    <property type="protein sequence ID" value="GAB32775.1"/>
    <property type="molecule type" value="Genomic_DNA"/>
</dbReference>
<evidence type="ECO:0000256" key="2">
    <source>
        <dbReference type="ARBA" id="ARBA00011475"/>
    </source>
</evidence>
<keyword evidence="8 10" id="KW-0511">Multifunctional enzyme</keyword>
<evidence type="ECO:0000256" key="11">
    <source>
        <dbReference type="SAM" id="MobiDB-lite"/>
    </source>
</evidence>
<comment type="catalytic activity">
    <reaction evidence="10">
        <text>L-glutamate + acetyl-CoA = N-acetyl-L-glutamate + CoA + H(+)</text>
        <dbReference type="Rhea" id="RHEA:24292"/>
        <dbReference type="ChEBI" id="CHEBI:15378"/>
        <dbReference type="ChEBI" id="CHEBI:29985"/>
        <dbReference type="ChEBI" id="CHEBI:44337"/>
        <dbReference type="ChEBI" id="CHEBI:57287"/>
        <dbReference type="ChEBI" id="CHEBI:57288"/>
        <dbReference type="EC" id="2.3.1.1"/>
    </reaction>
</comment>
<dbReference type="EC" id="2.3.1.1" evidence="10"/>
<accession>H5TH17</accession>
<dbReference type="Gene3D" id="3.30.2330.10">
    <property type="entry name" value="arginine biosynthesis bifunctional protein suprefamily"/>
    <property type="match status" value="1"/>
</dbReference>
<comment type="subcellular location">
    <subcellularLocation>
        <location evidence="10">Cytoplasm</location>
    </subcellularLocation>
</comment>
<dbReference type="PANTHER" id="PTHR23100">
    <property type="entry name" value="ARGININE BIOSYNTHESIS BIFUNCTIONAL PROTEIN ARGJ"/>
    <property type="match status" value="1"/>
</dbReference>
<dbReference type="AlphaFoldDB" id="H5TH17"/>
<dbReference type="Gene3D" id="3.10.20.340">
    <property type="entry name" value="ArgJ beta chain, C-terminal domain"/>
    <property type="match status" value="1"/>
</dbReference>
<protein>
    <recommendedName>
        <fullName evidence="10">Arginine biosynthesis bifunctional protein ArgJ</fullName>
    </recommendedName>
    <domain>
        <recommendedName>
            <fullName evidence="10">Glutamate N-acetyltransferase</fullName>
            <ecNumber evidence="10">2.3.1.35</ecNumber>
        </recommendedName>
        <alternativeName>
            <fullName evidence="10">Ornithine acetyltransferase</fullName>
            <shortName evidence="10">OATase</shortName>
        </alternativeName>
        <alternativeName>
            <fullName evidence="10">Ornithine transacetylase</fullName>
        </alternativeName>
    </domain>
    <domain>
        <recommendedName>
            <fullName evidence="10">Amino-acid acetyltransferase</fullName>
            <ecNumber evidence="10">2.3.1.1</ecNumber>
        </recommendedName>
        <alternativeName>
            <fullName evidence="10">N-acetylglutamate synthase</fullName>
            <shortName evidence="10">AGSase</shortName>
        </alternativeName>
    </domain>
    <component>
        <recommendedName>
            <fullName evidence="10">Arginine biosynthesis bifunctional protein ArgJ alpha chain</fullName>
        </recommendedName>
    </component>
    <component>
        <recommendedName>
            <fullName evidence="10">Arginine biosynthesis bifunctional protein ArgJ beta chain</fullName>
        </recommendedName>
    </component>
</protein>
<dbReference type="GO" id="GO:0006592">
    <property type="term" value="P:ornithine biosynthetic process"/>
    <property type="evidence" value="ECO:0007669"/>
    <property type="project" value="TreeGrafter"/>
</dbReference>
<dbReference type="Gene3D" id="3.60.70.12">
    <property type="entry name" value="L-amino peptidase D-ALA esterase/amidase"/>
    <property type="match status" value="1"/>
</dbReference>
<comment type="function">
    <text evidence="10">Catalyzes two activities which are involved in the cyclic version of arginine biosynthesis: the synthesis of N-acetylglutamate from glutamate and acetyl-CoA as the acetyl donor, and of ornithine by transacetylation between N(2)-acetylornithine and glutamate.</text>
</comment>
<feature type="site" description="Involved in the stabilization of negative charge on the oxyanion by the formation of the oxyanion hole" evidence="10">
    <location>
        <position position="163"/>
    </location>
</feature>
<dbReference type="SUPFAM" id="SSF56266">
    <property type="entry name" value="DmpA/ArgJ-like"/>
    <property type="match status" value="1"/>
</dbReference>
<proteinExistence type="inferred from homology"/>
<feature type="binding site" evidence="10">
    <location>
        <position position="315"/>
    </location>
    <ligand>
        <name>substrate</name>
    </ligand>
</feature>
<dbReference type="InterPro" id="IPR042195">
    <property type="entry name" value="ArgJ_beta_C"/>
</dbReference>
<keyword evidence="4 10" id="KW-0055">Arginine biosynthesis</keyword>
<reference evidence="12" key="1">
    <citation type="submission" date="2012-02" db="EMBL/GenBank/DDBJ databases">
        <title>Whole genome shotgun sequence of Gordonia otitidis NBRC 100426.</title>
        <authorList>
            <person name="Yoshida I."/>
            <person name="Hosoyama A."/>
            <person name="Tsuchikane K."/>
            <person name="Katsumata H."/>
            <person name="Yamazaki S."/>
            <person name="Fujita N."/>
        </authorList>
    </citation>
    <scope>NUCLEOTIDE SEQUENCE [LARGE SCALE GENOMIC DNA]</scope>
    <source>
        <strain evidence="12">NBRC 100426</strain>
    </source>
</reference>
<feature type="chain" id="PRO_5023300337" description="Arginine biosynthesis bifunctional protein ArgJ alpha chain" evidence="10">
    <location>
        <begin position="1"/>
        <end position="234"/>
    </location>
</feature>
<evidence type="ECO:0000256" key="9">
    <source>
        <dbReference type="ARBA" id="ARBA00023315"/>
    </source>
</evidence>
<feature type="region of interest" description="Disordered" evidence="11">
    <location>
        <begin position="1"/>
        <end position="46"/>
    </location>
</feature>
<keyword evidence="6 10" id="KW-0808">Transferase</keyword>
<evidence type="ECO:0000256" key="10">
    <source>
        <dbReference type="HAMAP-Rule" id="MF_01106"/>
    </source>
</evidence>
<feature type="site" description="Involved in the stabilization of negative charge on the oxyanion by the formation of the oxyanion hole" evidence="10">
    <location>
        <position position="162"/>
    </location>
</feature>
<sequence length="439" mass="44658">MSTNSKSTNSNSTNDESADITSADITSADTDDRITGGAPATGPRLVRNQGVTAPLGFRAAGIAAGIKASGAADLALVFNEGPDYAAAGVFTRNQVKAAPVLWSKQVLTTGRLRAVILNSGGANACTGPLGFQDTHTTAEAVAEALSNWGTETGAVEVAVCSTGLIGDRLPMDKIRAGVVEIVQDMGGGLSGGTDAAYAIMTTDTVPKQVALHHPHGWNIGGMAKGAGMMAPSLATMLCVLTTDARASAEQLDLALRRATSKTFDRLDIDGSTSTNDTVLLLSSGASQIPVDQTELDAAVLAVCDDLAAQLMADAEGVTKRIVITVTGAATEDDAIAVARTIARDSLVKTALFGSDANWGRVLAAAGIAPVTIDPDRIAVSFNGQAVCVNGTGVDGARDVDLSGPEVAVLVDLGLGVESGSIRTTDLSHAYVEENSAYSS</sequence>
<dbReference type="EC" id="2.3.1.35" evidence="10"/>
<keyword evidence="9 10" id="KW-0012">Acyltransferase</keyword>
<comment type="pathway">
    <text evidence="10">Amino-acid biosynthesis; L-arginine biosynthesis; L-ornithine and N-acetyl-L-glutamate from L-glutamate and N(2)-acetyl-L-ornithine (cyclic): step 1/1.</text>
</comment>
<keyword evidence="7 10" id="KW-0068">Autocatalytic cleavage</keyword>
<dbReference type="GO" id="GO:0004358">
    <property type="term" value="F:L-glutamate N-acetyltransferase activity, acting on acetyl-L-ornithine as donor"/>
    <property type="evidence" value="ECO:0007669"/>
    <property type="project" value="UniProtKB-UniRule"/>
</dbReference>
<dbReference type="NCBIfam" id="NF003802">
    <property type="entry name" value="PRK05388.1"/>
    <property type="match status" value="1"/>
</dbReference>
<gene>
    <name evidence="10 12" type="primary">argJ</name>
    <name evidence="12" type="ORF">GOOTI_025_00550</name>
</gene>
<keyword evidence="13" id="KW-1185">Reference proteome</keyword>
<organism evidence="12 13">
    <name type="scientific">Gordonia otitidis (strain DSM 44809 / CCUG 52243 / JCM 12355 / NBRC 100426 / IFM 10032)</name>
    <dbReference type="NCBI Taxonomy" id="1108044"/>
    <lineage>
        <taxon>Bacteria</taxon>
        <taxon>Bacillati</taxon>
        <taxon>Actinomycetota</taxon>
        <taxon>Actinomycetes</taxon>
        <taxon>Mycobacteriales</taxon>
        <taxon>Gordoniaceae</taxon>
        <taxon>Gordonia</taxon>
    </lineage>
</organism>
<dbReference type="CDD" id="cd02152">
    <property type="entry name" value="OAT"/>
    <property type="match status" value="1"/>
</dbReference>
<dbReference type="GO" id="GO:0006526">
    <property type="term" value="P:L-arginine biosynthetic process"/>
    <property type="evidence" value="ECO:0007669"/>
    <property type="project" value="UniProtKB-UniRule"/>
</dbReference>
<comment type="caution">
    <text evidence="12">The sequence shown here is derived from an EMBL/GenBank/DDBJ whole genome shotgun (WGS) entry which is preliminary data.</text>
</comment>
<feature type="binding site" evidence="10">
    <location>
        <position position="434"/>
    </location>
    <ligand>
        <name>substrate</name>
    </ligand>
</feature>
<evidence type="ECO:0000313" key="13">
    <source>
        <dbReference type="Proteomes" id="UP000005038"/>
    </source>
</evidence>
<dbReference type="PANTHER" id="PTHR23100:SF0">
    <property type="entry name" value="ARGININE BIOSYNTHESIS BIFUNCTIONAL PROTEIN ARGJ, MITOCHONDRIAL"/>
    <property type="match status" value="1"/>
</dbReference>
<evidence type="ECO:0000313" key="12">
    <source>
        <dbReference type="EMBL" id="GAB32775.1"/>
    </source>
</evidence>
<name>H5TH17_GORO1</name>
<comment type="catalytic activity">
    <reaction evidence="10">
        <text>N(2)-acetyl-L-ornithine + L-glutamate = N-acetyl-L-glutamate + L-ornithine</text>
        <dbReference type="Rhea" id="RHEA:15349"/>
        <dbReference type="ChEBI" id="CHEBI:29985"/>
        <dbReference type="ChEBI" id="CHEBI:44337"/>
        <dbReference type="ChEBI" id="CHEBI:46911"/>
        <dbReference type="ChEBI" id="CHEBI:57805"/>
        <dbReference type="EC" id="2.3.1.35"/>
    </reaction>
</comment>
<dbReference type="InterPro" id="IPR016117">
    <property type="entry name" value="ArgJ-like_dom_sf"/>
</dbReference>
<dbReference type="InterPro" id="IPR002813">
    <property type="entry name" value="Arg_biosynth_ArgJ"/>
</dbReference>
<comment type="similarity">
    <text evidence="1 10">Belongs to the ArgJ family.</text>
</comment>
<evidence type="ECO:0000256" key="5">
    <source>
        <dbReference type="ARBA" id="ARBA00022605"/>
    </source>
</evidence>
<feature type="binding site" evidence="10">
    <location>
        <position position="224"/>
    </location>
    <ligand>
        <name>substrate</name>
    </ligand>
</feature>
<feature type="binding site" evidence="10">
    <location>
        <position position="439"/>
    </location>
    <ligand>
        <name>substrate</name>
    </ligand>
</feature>
<feature type="binding site" evidence="10">
    <location>
        <position position="235"/>
    </location>
    <ligand>
        <name>substrate</name>
    </ligand>
</feature>
<dbReference type="Pfam" id="PF01960">
    <property type="entry name" value="ArgJ"/>
    <property type="match status" value="1"/>
</dbReference>
<feature type="binding site" evidence="10">
    <location>
        <position position="201"/>
    </location>
    <ligand>
        <name>substrate</name>
    </ligand>
</feature>
<dbReference type="Proteomes" id="UP000005038">
    <property type="component" value="Unassembled WGS sequence"/>
</dbReference>
<keyword evidence="5 10" id="KW-0028">Amino-acid biosynthesis</keyword>